<dbReference type="EMBL" id="PKMF04000026">
    <property type="protein sequence ID" value="KAK7857489.1"/>
    <property type="molecule type" value="Genomic_DNA"/>
</dbReference>
<organism evidence="3">
    <name type="scientific">Quercus suber</name>
    <name type="common">Cork oak</name>
    <dbReference type="NCBI Taxonomy" id="58331"/>
    <lineage>
        <taxon>Eukaryota</taxon>
        <taxon>Viridiplantae</taxon>
        <taxon>Streptophyta</taxon>
        <taxon>Embryophyta</taxon>
        <taxon>Tracheophyta</taxon>
        <taxon>Spermatophyta</taxon>
        <taxon>Magnoliopsida</taxon>
        <taxon>eudicotyledons</taxon>
        <taxon>Gunneridae</taxon>
        <taxon>Pentapetalae</taxon>
        <taxon>rosids</taxon>
        <taxon>fabids</taxon>
        <taxon>Fagales</taxon>
        <taxon>Fagaceae</taxon>
        <taxon>Quercus</taxon>
    </lineage>
</organism>
<proteinExistence type="predicted"/>
<keyword evidence="1" id="KW-0732">Signal</keyword>
<dbReference type="InterPro" id="IPR025521">
    <property type="entry name" value="Neprosin_propep"/>
</dbReference>
<name>A0AAW0M337_QUESU</name>
<accession>A0AAW0M337</accession>
<dbReference type="InterPro" id="IPR004314">
    <property type="entry name" value="Neprosin"/>
</dbReference>
<dbReference type="InterPro" id="IPR053168">
    <property type="entry name" value="Glutamic_endopeptidase"/>
</dbReference>
<reference evidence="3" key="3">
    <citation type="submission" date="2023-07" db="EMBL/GenBank/DDBJ databases">
        <title>An improved reference 1 genome and first organelle genomes of Quercus suber.</title>
        <authorList>
            <consortium name="Genosuber Consortium"/>
            <person name="Usie A."/>
            <person name="Serra O."/>
            <person name="Barros P."/>
        </authorList>
    </citation>
    <scope>NUCLEOTIDE SEQUENCE</scope>
    <source>
        <strain evidence="3">HL8</strain>
        <tissue evidence="3">Leaves</tissue>
    </source>
</reference>
<evidence type="ECO:0000256" key="1">
    <source>
        <dbReference type="SAM" id="SignalP"/>
    </source>
</evidence>
<comment type="caution">
    <text evidence="3">The sequence shown here is derived from an EMBL/GenBank/DDBJ whole genome shotgun (WGS) entry which is preliminary data.</text>
</comment>
<dbReference type="Pfam" id="PF14365">
    <property type="entry name" value="Neprosin_AP"/>
    <property type="match status" value="1"/>
</dbReference>
<sequence length="392" mass="44237">MAPPCGSGRTWSRAVKMTLCLFFLAPMSSVGIRNTNTVFSKKQKLEVQKQLKRVNKPALKTIKSPDGDIIDCVDIYKQPAFDHPLLKNHTIKMRPSSYPEGFSFDESNNVSSNSKREITQPWHLNGRCPEGTIPIRRTKENDLLRAYYGRKKLSTINDNTDTSIHEYSQISVDDERYWGMSAEINVWNPQTMAHDEFSLAQSWVAGLDDNRRAVDTIEAGIMSDGYVSTGCYNLDCPGFVQVDSRIAMGARVNPYSVYGGEQHSMNFHIWKDDLGGGHWWLYLSHTYLLGYWPASLFSILAISANSVTWGGEVANEQRGGEHTTTQMGSGHFAQEGAGRASFFQNLRIMDPLHVFRVPSNVHRFNTVPNCYNLLHRDDFFYFGGPGRSLNCP</sequence>
<reference evidence="3" key="1">
    <citation type="submission" date="2017-12" db="EMBL/GenBank/DDBJ databases">
        <authorList>
            <person name="Barbosa P."/>
            <person name="Usie A."/>
            <person name="Ramos A.M."/>
        </authorList>
    </citation>
    <scope>NUCLEOTIDE SEQUENCE</scope>
    <source>
        <strain evidence="3">HL8</strain>
        <tissue evidence="3">Leaves</tissue>
    </source>
</reference>
<feature type="domain" description="Neprosin PEP catalytic" evidence="2">
    <location>
        <begin position="155"/>
        <end position="392"/>
    </location>
</feature>
<evidence type="ECO:0000313" key="3">
    <source>
        <dbReference type="EMBL" id="KAK7857489.1"/>
    </source>
</evidence>
<dbReference type="PANTHER" id="PTHR31589:SF24">
    <property type="entry name" value="OS07G0205500 PROTEIN"/>
    <property type="match status" value="1"/>
</dbReference>
<protein>
    <recommendedName>
        <fullName evidence="2">Neprosin PEP catalytic domain-containing protein</fullName>
    </recommendedName>
</protein>
<gene>
    <name evidence="3" type="ORF">CFP56_017125</name>
</gene>
<dbReference type="PANTHER" id="PTHR31589">
    <property type="entry name" value="PROTEIN, PUTATIVE (DUF239)-RELATED-RELATED"/>
    <property type="match status" value="1"/>
</dbReference>
<evidence type="ECO:0000259" key="2">
    <source>
        <dbReference type="PROSITE" id="PS52045"/>
    </source>
</evidence>
<dbReference type="Pfam" id="PF03080">
    <property type="entry name" value="Neprosin"/>
    <property type="match status" value="1"/>
</dbReference>
<dbReference type="PROSITE" id="PS52045">
    <property type="entry name" value="NEPROSIN_PEP_CD"/>
    <property type="match status" value="1"/>
</dbReference>
<feature type="signal peptide" evidence="1">
    <location>
        <begin position="1"/>
        <end position="29"/>
    </location>
</feature>
<reference evidence="3" key="2">
    <citation type="journal article" date="2018" name="Sci. Data">
        <title>The draft genome sequence of cork oak.</title>
        <authorList>
            <person name="Ramos A.M."/>
            <person name="Usie A."/>
            <person name="Barbosa P."/>
            <person name="Barros P.M."/>
            <person name="Capote T."/>
            <person name="Chaves I."/>
            <person name="Simoes F."/>
            <person name="Abreu I."/>
            <person name="Carrasquinho I."/>
            <person name="Faro C."/>
            <person name="Guimaraes J.B."/>
            <person name="Mendonca D."/>
            <person name="Nobrega F."/>
            <person name="Rodrigues L."/>
            <person name="Saibo N.J.M."/>
            <person name="Varela M.C."/>
            <person name="Egas C."/>
            <person name="Matos J."/>
            <person name="Miguel C.M."/>
            <person name="Oliveira M.M."/>
            <person name="Ricardo C.P."/>
            <person name="Goncalves S."/>
        </authorList>
    </citation>
    <scope>NUCLEOTIDE SEQUENCE [LARGE SCALE GENOMIC DNA]</scope>
    <source>
        <strain evidence="3">HL8</strain>
    </source>
</reference>
<feature type="chain" id="PRO_5043631638" description="Neprosin PEP catalytic domain-containing protein" evidence="1">
    <location>
        <begin position="30"/>
        <end position="392"/>
    </location>
</feature>
<dbReference type="AlphaFoldDB" id="A0AAW0M337"/>